<feature type="signal peptide" evidence="1">
    <location>
        <begin position="1"/>
        <end position="22"/>
    </location>
</feature>
<evidence type="ECO:0000313" key="3">
    <source>
        <dbReference type="EMBL" id="GCD52390.1"/>
    </source>
</evidence>
<evidence type="ECO:0000313" key="4">
    <source>
        <dbReference type="Proteomes" id="UP000287300"/>
    </source>
</evidence>
<dbReference type="InterPro" id="IPR041238">
    <property type="entry name" value="Rap1a"/>
</dbReference>
<proteinExistence type="predicted"/>
<keyword evidence="1" id="KW-0732">Signal</keyword>
<dbReference type="Proteomes" id="UP000287300">
    <property type="component" value="Unassembled WGS sequence"/>
</dbReference>
<evidence type="ECO:0000259" key="2">
    <source>
        <dbReference type="Pfam" id="PF18602"/>
    </source>
</evidence>
<feature type="domain" description="Rap1a immunity protein" evidence="2">
    <location>
        <begin position="32"/>
        <end position="120"/>
    </location>
</feature>
<gene>
    <name evidence="3" type="ORF">NBRC3188_1087</name>
</gene>
<accession>A0A401WSV1</accession>
<comment type="caution">
    <text evidence="3">The sequence shown here is derived from an EMBL/GenBank/DDBJ whole genome shotgun (WGS) entry which is preliminary data.</text>
</comment>
<dbReference type="RefSeq" id="WP_124295369.1">
    <property type="nucleotide sequence ID" value="NZ_BDES01000011.1"/>
</dbReference>
<evidence type="ECO:0000256" key="1">
    <source>
        <dbReference type="SAM" id="SignalP"/>
    </source>
</evidence>
<sequence length="124" mass="13020">MKRTLLVTLALACAVAPGFAHAQRIAPMKAGNFARLCTRATSAGICDAYIGGLTDGVSLSKINDRNEGDPSAPAGFCVPTTETMPVMRSKVLAWLKAHSETLDKPVGESVFAALHASYPCSVKK</sequence>
<dbReference type="EMBL" id="BDES01000011">
    <property type="protein sequence ID" value="GCD52390.1"/>
    <property type="molecule type" value="Genomic_DNA"/>
</dbReference>
<dbReference type="Pfam" id="PF18602">
    <property type="entry name" value="Rap1a"/>
    <property type="match status" value="1"/>
</dbReference>
<dbReference type="AlphaFoldDB" id="A0A401WSV1"/>
<reference evidence="3 4" key="1">
    <citation type="submission" date="2016-06" db="EMBL/GenBank/DDBJ databases">
        <title>Acetobacter pasteurianus NBRC 3188 whole genome sequencing project.</title>
        <authorList>
            <person name="Matsutani M."/>
            <person name="Shiwa Y."/>
            <person name="Okamoto-Kainuma A."/>
            <person name="Ishikawa M."/>
            <person name="Koizumi Y."/>
            <person name="Yoshikawa H."/>
            <person name="Yakushi T."/>
            <person name="Matsushita K."/>
        </authorList>
    </citation>
    <scope>NUCLEOTIDE SEQUENCE [LARGE SCALE GENOMIC DNA]</scope>
    <source>
        <strain evidence="3 4">NBRC 3188</strain>
    </source>
</reference>
<name>A0A401WSV1_ACEPA</name>
<protein>
    <recommendedName>
        <fullName evidence="2">Rap1a immunity protein domain-containing protein</fullName>
    </recommendedName>
</protein>
<feature type="chain" id="PRO_5019240552" description="Rap1a immunity protein domain-containing protein" evidence="1">
    <location>
        <begin position="23"/>
        <end position="124"/>
    </location>
</feature>
<organism evidence="3 4">
    <name type="scientific">Acetobacter pasteurianus NBRC 3188</name>
    <dbReference type="NCBI Taxonomy" id="1226663"/>
    <lineage>
        <taxon>Bacteria</taxon>
        <taxon>Pseudomonadati</taxon>
        <taxon>Pseudomonadota</taxon>
        <taxon>Alphaproteobacteria</taxon>
        <taxon>Acetobacterales</taxon>
        <taxon>Acetobacteraceae</taxon>
        <taxon>Acetobacter</taxon>
    </lineage>
</organism>